<dbReference type="PANTHER" id="PTHR33392:SF6">
    <property type="entry name" value="POLYISOPRENYL-TEICHOIC ACID--PEPTIDOGLYCAN TEICHOIC ACID TRANSFERASE TAGU"/>
    <property type="match status" value="1"/>
</dbReference>
<proteinExistence type="inferred from homology"/>
<feature type="compositionally biased region" description="Low complexity" evidence="2">
    <location>
        <begin position="217"/>
        <end position="226"/>
    </location>
</feature>
<feature type="region of interest" description="Disordered" evidence="2">
    <location>
        <begin position="1"/>
        <end position="266"/>
    </location>
</feature>
<evidence type="ECO:0000313" key="7">
    <source>
        <dbReference type="Proteomes" id="UP001500466"/>
    </source>
</evidence>
<dbReference type="InterPro" id="IPR027381">
    <property type="entry name" value="LytR/CpsA/Psr_C"/>
</dbReference>
<name>A0ABP9HW80_9ACTN</name>
<dbReference type="Gene3D" id="3.40.630.190">
    <property type="entry name" value="LCP protein"/>
    <property type="match status" value="1"/>
</dbReference>
<feature type="compositionally biased region" description="Pro residues" evidence="2">
    <location>
        <begin position="227"/>
        <end position="249"/>
    </location>
</feature>
<feature type="transmembrane region" description="Helical" evidence="3">
    <location>
        <begin position="309"/>
        <end position="329"/>
    </location>
</feature>
<organism evidence="6 7">
    <name type="scientific">Yinghuangia aomiensis</name>
    <dbReference type="NCBI Taxonomy" id="676205"/>
    <lineage>
        <taxon>Bacteria</taxon>
        <taxon>Bacillati</taxon>
        <taxon>Actinomycetota</taxon>
        <taxon>Actinomycetes</taxon>
        <taxon>Kitasatosporales</taxon>
        <taxon>Streptomycetaceae</taxon>
        <taxon>Yinghuangia</taxon>
    </lineage>
</organism>
<comment type="caution">
    <text evidence="6">The sequence shown here is derived from an EMBL/GenBank/DDBJ whole genome shotgun (WGS) entry which is preliminary data.</text>
</comment>
<reference evidence="7" key="1">
    <citation type="journal article" date="2019" name="Int. J. Syst. Evol. Microbiol.">
        <title>The Global Catalogue of Microorganisms (GCM) 10K type strain sequencing project: providing services to taxonomists for standard genome sequencing and annotation.</title>
        <authorList>
            <consortium name="The Broad Institute Genomics Platform"/>
            <consortium name="The Broad Institute Genome Sequencing Center for Infectious Disease"/>
            <person name="Wu L."/>
            <person name="Ma J."/>
        </authorList>
    </citation>
    <scope>NUCLEOTIDE SEQUENCE [LARGE SCALE GENOMIC DNA]</scope>
    <source>
        <strain evidence="7">JCM 17986</strain>
    </source>
</reference>
<dbReference type="PANTHER" id="PTHR33392">
    <property type="entry name" value="POLYISOPRENYL-TEICHOIC ACID--PEPTIDOGLYCAN TEICHOIC ACID TRANSFERASE TAGU"/>
    <property type="match status" value="1"/>
</dbReference>
<feature type="compositionally biased region" description="Polar residues" evidence="2">
    <location>
        <begin position="198"/>
        <end position="208"/>
    </location>
</feature>
<dbReference type="InterPro" id="IPR004474">
    <property type="entry name" value="LytR_CpsA_psr"/>
</dbReference>
<feature type="domain" description="LytR/CpsA/Psr regulator C-terminal" evidence="5">
    <location>
        <begin position="583"/>
        <end position="670"/>
    </location>
</feature>
<keyword evidence="7" id="KW-1185">Reference proteome</keyword>
<evidence type="ECO:0000259" key="4">
    <source>
        <dbReference type="Pfam" id="PF03816"/>
    </source>
</evidence>
<dbReference type="InterPro" id="IPR050922">
    <property type="entry name" value="LytR/CpsA/Psr_CW_biosynth"/>
</dbReference>
<keyword evidence="3" id="KW-1133">Transmembrane helix</keyword>
<dbReference type="Proteomes" id="UP001500466">
    <property type="component" value="Unassembled WGS sequence"/>
</dbReference>
<evidence type="ECO:0000313" key="6">
    <source>
        <dbReference type="EMBL" id="GAA4979707.1"/>
    </source>
</evidence>
<feature type="compositionally biased region" description="Low complexity" evidence="2">
    <location>
        <begin position="250"/>
        <end position="259"/>
    </location>
</feature>
<evidence type="ECO:0000256" key="2">
    <source>
        <dbReference type="SAM" id="MobiDB-lite"/>
    </source>
</evidence>
<dbReference type="RefSeq" id="WP_345678423.1">
    <property type="nucleotide sequence ID" value="NZ_BAABHS010000021.1"/>
</dbReference>
<keyword evidence="3" id="KW-0472">Membrane</keyword>
<evidence type="ECO:0000256" key="3">
    <source>
        <dbReference type="SAM" id="Phobius"/>
    </source>
</evidence>
<dbReference type="EMBL" id="BAABHS010000021">
    <property type="protein sequence ID" value="GAA4979707.1"/>
    <property type="molecule type" value="Genomic_DNA"/>
</dbReference>
<keyword evidence="3" id="KW-0812">Transmembrane</keyword>
<feature type="domain" description="Cell envelope-related transcriptional attenuator" evidence="4">
    <location>
        <begin position="365"/>
        <end position="476"/>
    </location>
</feature>
<accession>A0ABP9HW80</accession>
<protein>
    <submittedName>
        <fullName evidence="6">Polydiglycosylphosphate transferase PdtA</fullName>
    </submittedName>
</protein>
<evidence type="ECO:0000256" key="1">
    <source>
        <dbReference type="ARBA" id="ARBA00006068"/>
    </source>
</evidence>
<feature type="compositionally biased region" description="Low complexity" evidence="2">
    <location>
        <begin position="83"/>
        <end position="101"/>
    </location>
</feature>
<dbReference type="Pfam" id="PF13399">
    <property type="entry name" value="LytR_C"/>
    <property type="match status" value="1"/>
</dbReference>
<evidence type="ECO:0000259" key="5">
    <source>
        <dbReference type="Pfam" id="PF13399"/>
    </source>
</evidence>
<gene>
    <name evidence="6" type="primary">pdtA</name>
    <name evidence="6" type="ORF">GCM10023205_55500</name>
</gene>
<comment type="similarity">
    <text evidence="1">Belongs to the LytR/CpsA/Psr (LCP) family.</text>
</comment>
<dbReference type="GO" id="GO:0016740">
    <property type="term" value="F:transferase activity"/>
    <property type="evidence" value="ECO:0007669"/>
    <property type="project" value="UniProtKB-KW"/>
</dbReference>
<sequence length="672" mass="69637">MTGPGERRGGPYGEEPYRDGTTGPEGYDPAATYGTYQQGQGDGYGQGYPPNPEYGTAVPGQDQGQYGYDTPAYENSAYESPAYGTPYGQQQYDPQQYAQAPGRPPTQPQAPGYGYETGYDSGAYAAPQPAQPGYAPPSDYDSGAYAPYDGQTYPASGVRPDAAPQAPGQVPGQTAYGRAQTAAAPAEPQVRRPGSTDPAESSSTTGSYRVQVGGTGTAARPSTPAAPAAPPPAAPPAPPIPGRPRPAPPKGAAGRPGRANSERVGYDDDEFAFVDDEAEESEDVIDWLKFAETRSERRDERRKQLRGRAIALLLALVLAGVGVGGYFAYTTWFKDDAKAAQQTSGGAVLIQLRGKDGQALASAVLANDPTRGTASMMTVPSVTIVNTPSAGPVPLGSLMASDGAGASREALAQLIGIKMDGSWVVSEPVLQGLVDMVGGIELDADVEVKGPDGQVLVPRGKSNVRGAAARAYAAYRVPGEAPGLGSDRFGRVVNGVLRGLPQKPDLVASLLRNLANVSDPSLPDARLADLLTEMAKGVQTQKFTSAGLPVQPDGMLDTAAAGTVVKNILGGTVTVPRAEGPARVMVGDASGKNNAAESVRVKMVNAGYTFVPGGPVDAKAKPTTIIQYSDDARLETAKQIALTLNLPETAVTKAQGQMLADIVITLGQDYKP</sequence>
<dbReference type="Pfam" id="PF03816">
    <property type="entry name" value="LytR_cpsA_psr"/>
    <property type="match status" value="1"/>
</dbReference>
<feature type="compositionally biased region" description="Low complexity" evidence="2">
    <location>
        <begin position="122"/>
        <end position="137"/>
    </location>
</feature>
<keyword evidence="6" id="KW-0808">Transferase</keyword>